<dbReference type="PANTHER" id="PTHR15615:SF122">
    <property type="entry name" value="CYCLIN"/>
    <property type="match status" value="1"/>
</dbReference>
<dbReference type="GO" id="GO:0019901">
    <property type="term" value="F:protein kinase binding"/>
    <property type="evidence" value="ECO:0007669"/>
    <property type="project" value="InterPro"/>
</dbReference>
<dbReference type="Gene3D" id="1.10.472.10">
    <property type="entry name" value="Cyclin-like"/>
    <property type="match status" value="1"/>
</dbReference>
<comment type="caution">
    <text evidence="1">The sequence shown here is derived from an EMBL/GenBank/DDBJ whole genome shotgun (WGS) entry which is preliminary data.</text>
</comment>
<dbReference type="PANTHER" id="PTHR15615">
    <property type="match status" value="1"/>
</dbReference>
<proteinExistence type="predicted"/>
<organism evidence="1 2">
    <name type="scientific">Candida verbasci</name>
    <dbReference type="NCBI Taxonomy" id="1227364"/>
    <lineage>
        <taxon>Eukaryota</taxon>
        <taxon>Fungi</taxon>
        <taxon>Dikarya</taxon>
        <taxon>Ascomycota</taxon>
        <taxon>Saccharomycotina</taxon>
        <taxon>Pichiomycetes</taxon>
        <taxon>Debaryomycetaceae</taxon>
        <taxon>Candida/Lodderomyces clade</taxon>
        <taxon>Candida</taxon>
    </lineage>
</organism>
<reference evidence="1" key="1">
    <citation type="submission" date="2022-12" db="EMBL/GenBank/DDBJ databases">
        <authorList>
            <person name="Brejova B."/>
        </authorList>
    </citation>
    <scope>NUCLEOTIDE SEQUENCE</scope>
</reference>
<evidence type="ECO:0008006" key="3">
    <source>
        <dbReference type="Google" id="ProtNLM"/>
    </source>
</evidence>
<dbReference type="GO" id="GO:0005634">
    <property type="term" value="C:nucleus"/>
    <property type="evidence" value="ECO:0007669"/>
    <property type="project" value="TreeGrafter"/>
</dbReference>
<dbReference type="OrthoDB" id="5304883at2759"/>
<dbReference type="Proteomes" id="UP001152885">
    <property type="component" value="Unassembled WGS sequence"/>
</dbReference>
<dbReference type="Pfam" id="PF08613">
    <property type="entry name" value="Cyclin"/>
    <property type="match status" value="1"/>
</dbReference>
<evidence type="ECO:0000313" key="1">
    <source>
        <dbReference type="EMBL" id="CAI5758503.1"/>
    </source>
</evidence>
<name>A0A9W4XDN6_9ASCO</name>
<protein>
    <recommendedName>
        <fullName evidence="3">Cyclin</fullName>
    </recommendedName>
</protein>
<evidence type="ECO:0000313" key="2">
    <source>
        <dbReference type="Proteomes" id="UP001152885"/>
    </source>
</evidence>
<dbReference type="GO" id="GO:0000307">
    <property type="term" value="C:cyclin-dependent protein kinase holoenzyme complex"/>
    <property type="evidence" value="ECO:0007669"/>
    <property type="project" value="TreeGrafter"/>
</dbReference>
<dbReference type="AlphaFoldDB" id="A0A9W4XDN6"/>
<dbReference type="InterPro" id="IPR013922">
    <property type="entry name" value="Cyclin_PHO80-like"/>
</dbReference>
<gene>
    <name evidence="1" type="ORF">CANVERA_P3015</name>
</gene>
<dbReference type="EMBL" id="CANTUO010000003">
    <property type="protein sequence ID" value="CAI5758503.1"/>
    <property type="molecule type" value="Genomic_DNA"/>
</dbReference>
<dbReference type="GO" id="GO:0016538">
    <property type="term" value="F:cyclin-dependent protein serine/threonine kinase regulator activity"/>
    <property type="evidence" value="ECO:0007669"/>
    <property type="project" value="TreeGrafter"/>
</dbReference>
<sequence>MTTFVKDVTDIPSLKPPQETFVDEPRSIEEISFDDLIFDISNKLKNISNLHVWHLIYLMNKVCLMIIKLQEDKELFKKFRLIQLEKLAIKLEEEEIISDSIDSNDELEFKPLKLTKFNDASFENINEDEVDEIEEEGDENLETPYIPIETLTSTPIPDPHLANLDEYSKKLQNEIKLVNKQRITPSKNFKIFNLVKIPSLSILQFLIRIKTYSPNISTMVYLQSIYLLFKLTILTNSIRLNLNNIYRIIVGSLRSLTKLFDDIYQKQKIFTNVVGVPLKDLFKIEINFLYLVNFNLFFSGLNNEIFDNFLQCQIPELCEFMKCEFGEFYENEIRNDSK</sequence>
<accession>A0A9W4XDN6</accession>
<keyword evidence="2" id="KW-1185">Reference proteome</keyword>